<protein>
    <submittedName>
        <fullName evidence="1">Uncharacterized protein</fullName>
    </submittedName>
</protein>
<proteinExistence type="predicted"/>
<evidence type="ECO:0000313" key="1">
    <source>
        <dbReference type="EMBL" id="DAF48108.1"/>
    </source>
</evidence>
<sequence length="111" mass="13178">MNEIKVGVLYSRFKDIFTCYFFARINSENQESVKLAIRDAINYWSSFDSELRNEIIRISEFSIERNSRRLEKFILWAKHYFDTPQETNTQRPLVDILPVVNMAKVNHKAGD</sequence>
<dbReference type="EMBL" id="BK032563">
    <property type="protein sequence ID" value="DAF48108.1"/>
    <property type="molecule type" value="Genomic_DNA"/>
</dbReference>
<accession>A0A8S5SAL9</accession>
<reference evidence="1" key="1">
    <citation type="journal article" date="2021" name="Proc. Natl. Acad. Sci. U.S.A.">
        <title>A Catalog of Tens of Thousands of Viruses from Human Metagenomes Reveals Hidden Associations with Chronic Diseases.</title>
        <authorList>
            <person name="Tisza M.J."/>
            <person name="Buck C.B."/>
        </authorList>
    </citation>
    <scope>NUCLEOTIDE SEQUENCE</scope>
    <source>
        <strain evidence="1">CtVKV3</strain>
    </source>
</reference>
<name>A0A8S5SAL9_9CAUD</name>
<organism evidence="1">
    <name type="scientific">Myoviridae sp. ctVKV3</name>
    <dbReference type="NCBI Taxonomy" id="2827688"/>
    <lineage>
        <taxon>Viruses</taxon>
        <taxon>Duplodnaviria</taxon>
        <taxon>Heunggongvirae</taxon>
        <taxon>Uroviricota</taxon>
        <taxon>Caudoviricetes</taxon>
    </lineage>
</organism>